<evidence type="ECO:0000313" key="1">
    <source>
        <dbReference type="EMBL" id="KAK6938787.1"/>
    </source>
</evidence>
<comment type="caution">
    <text evidence="1">The sequence shown here is derived from an EMBL/GenBank/DDBJ whole genome shotgun (WGS) entry which is preliminary data.</text>
</comment>
<dbReference type="PANTHER" id="PTHR31116:SF25">
    <property type="entry name" value="DNA GLYCOSYLASE SUPERFAMILY PROTEIN"/>
    <property type="match status" value="1"/>
</dbReference>
<dbReference type="SUPFAM" id="SSF48150">
    <property type="entry name" value="DNA-glycosylase"/>
    <property type="match status" value="1"/>
</dbReference>
<accession>A0AAN8W464</accession>
<dbReference type="Proteomes" id="UP001370490">
    <property type="component" value="Unassembled WGS sequence"/>
</dbReference>
<dbReference type="InterPro" id="IPR005019">
    <property type="entry name" value="Adenine_glyco"/>
</dbReference>
<sequence length="168" mass="19476">TLFILLSMMKNGECQSTMTESCLSSLFCHKHWRNSPGRLFDLNQHHVYFLIFLQAHFLMLINRIKSFCGKLFDNFDPASVDNFNETKFSSVNANGNALLSEPNNYCWSFVNNQPIKNRFRYARHVPPKTPKAELISKDLTRRGFRFVGPTVLLYIHSCKQLVSSMSIF</sequence>
<dbReference type="GO" id="GO:0008725">
    <property type="term" value="F:DNA-3-methyladenine glycosylase activity"/>
    <property type="evidence" value="ECO:0007669"/>
    <property type="project" value="InterPro"/>
</dbReference>
<name>A0AAN8W464_9MAGN</name>
<protein>
    <submittedName>
        <fullName evidence="1">Methyladenine glycosylase</fullName>
    </submittedName>
</protein>
<dbReference type="Gene3D" id="1.10.340.30">
    <property type="entry name" value="Hypothetical protein, domain 2"/>
    <property type="match status" value="1"/>
</dbReference>
<dbReference type="InterPro" id="IPR011257">
    <property type="entry name" value="DNA_glycosylase"/>
</dbReference>
<dbReference type="Pfam" id="PF03352">
    <property type="entry name" value="Adenine_glyco"/>
    <property type="match status" value="1"/>
</dbReference>
<reference evidence="1 2" key="1">
    <citation type="submission" date="2023-12" db="EMBL/GenBank/DDBJ databases">
        <title>A high-quality genome assembly for Dillenia turbinata (Dilleniales).</title>
        <authorList>
            <person name="Chanderbali A."/>
        </authorList>
    </citation>
    <scope>NUCLEOTIDE SEQUENCE [LARGE SCALE GENOMIC DNA]</scope>
    <source>
        <strain evidence="1">LSX21</strain>
        <tissue evidence="1">Leaf</tissue>
    </source>
</reference>
<dbReference type="GO" id="GO:0006284">
    <property type="term" value="P:base-excision repair"/>
    <property type="evidence" value="ECO:0007669"/>
    <property type="project" value="InterPro"/>
</dbReference>
<dbReference type="AlphaFoldDB" id="A0AAN8W464"/>
<gene>
    <name evidence="1" type="ORF">RJ641_032295</name>
</gene>
<proteinExistence type="predicted"/>
<organism evidence="1 2">
    <name type="scientific">Dillenia turbinata</name>
    <dbReference type="NCBI Taxonomy" id="194707"/>
    <lineage>
        <taxon>Eukaryota</taxon>
        <taxon>Viridiplantae</taxon>
        <taxon>Streptophyta</taxon>
        <taxon>Embryophyta</taxon>
        <taxon>Tracheophyta</taxon>
        <taxon>Spermatophyta</taxon>
        <taxon>Magnoliopsida</taxon>
        <taxon>eudicotyledons</taxon>
        <taxon>Gunneridae</taxon>
        <taxon>Pentapetalae</taxon>
        <taxon>Dilleniales</taxon>
        <taxon>Dilleniaceae</taxon>
        <taxon>Dillenia</taxon>
    </lineage>
</organism>
<dbReference type="EMBL" id="JBAMMX010000006">
    <property type="protein sequence ID" value="KAK6938787.1"/>
    <property type="molecule type" value="Genomic_DNA"/>
</dbReference>
<feature type="non-terminal residue" evidence="1">
    <location>
        <position position="1"/>
    </location>
</feature>
<evidence type="ECO:0000313" key="2">
    <source>
        <dbReference type="Proteomes" id="UP001370490"/>
    </source>
</evidence>
<dbReference type="PANTHER" id="PTHR31116">
    <property type="entry name" value="OS04G0501200 PROTEIN"/>
    <property type="match status" value="1"/>
</dbReference>
<keyword evidence="2" id="KW-1185">Reference proteome</keyword>